<feature type="transmembrane region" description="Helical" evidence="6">
    <location>
        <begin position="264"/>
        <end position="289"/>
    </location>
</feature>
<keyword evidence="3 6" id="KW-0812">Transmembrane</keyword>
<name>A0ABZ0SCD3_9GAMM</name>
<proteinExistence type="predicted"/>
<feature type="transmembrane region" description="Helical" evidence="6">
    <location>
        <begin position="157"/>
        <end position="179"/>
    </location>
</feature>
<evidence type="ECO:0000256" key="6">
    <source>
        <dbReference type="SAM" id="Phobius"/>
    </source>
</evidence>
<reference evidence="7 8" key="1">
    <citation type="journal article" date="2023" name="Microorganisms">
        <title>Thiorhodovibrio frisius and Trv. litoralis spp. nov., Two Novel Members from a Clade of Fastidious Purple Sulfur Bacteria That Exhibit Unique Red-Shifted Light-Harvesting Capabilities.</title>
        <authorList>
            <person name="Methner A."/>
            <person name="Kuzyk S.B."/>
            <person name="Petersen J."/>
            <person name="Bauer S."/>
            <person name="Brinkmann H."/>
            <person name="Sichau K."/>
            <person name="Wanner G."/>
            <person name="Wolf J."/>
            <person name="Neumann-Schaal M."/>
            <person name="Henke P."/>
            <person name="Tank M."/>
            <person name="Sproer C."/>
            <person name="Bunk B."/>
            <person name="Overmann J."/>
        </authorList>
    </citation>
    <scope>NUCLEOTIDE SEQUENCE [LARGE SCALE GENOMIC DNA]</scope>
    <source>
        <strain evidence="7 8">DSM 6702</strain>
    </source>
</reference>
<evidence type="ECO:0000256" key="1">
    <source>
        <dbReference type="ARBA" id="ARBA00004651"/>
    </source>
</evidence>
<evidence type="ECO:0000256" key="5">
    <source>
        <dbReference type="ARBA" id="ARBA00023136"/>
    </source>
</evidence>
<dbReference type="PANTHER" id="PTHR40277:SF1">
    <property type="entry name" value="BLL5419 PROTEIN"/>
    <property type="match status" value="1"/>
</dbReference>
<feature type="transmembrane region" description="Helical" evidence="6">
    <location>
        <begin position="116"/>
        <end position="145"/>
    </location>
</feature>
<keyword evidence="2" id="KW-1003">Cell membrane</keyword>
<dbReference type="Proteomes" id="UP001432180">
    <property type="component" value="Chromosome"/>
</dbReference>
<feature type="transmembrane region" description="Helical" evidence="6">
    <location>
        <begin position="12"/>
        <end position="29"/>
    </location>
</feature>
<dbReference type="NCBIfam" id="TIGR00374">
    <property type="entry name" value="flippase-like domain"/>
    <property type="match status" value="1"/>
</dbReference>
<keyword evidence="8" id="KW-1185">Reference proteome</keyword>
<feature type="transmembrane region" description="Helical" evidence="6">
    <location>
        <begin position="41"/>
        <end position="64"/>
    </location>
</feature>
<feature type="transmembrane region" description="Helical" evidence="6">
    <location>
        <begin position="222"/>
        <end position="243"/>
    </location>
</feature>
<keyword evidence="5 6" id="KW-0472">Membrane</keyword>
<evidence type="ECO:0000313" key="8">
    <source>
        <dbReference type="Proteomes" id="UP001432180"/>
    </source>
</evidence>
<evidence type="ECO:0000256" key="3">
    <source>
        <dbReference type="ARBA" id="ARBA00022692"/>
    </source>
</evidence>
<feature type="transmembrane region" description="Helical" evidence="6">
    <location>
        <begin position="309"/>
        <end position="331"/>
    </location>
</feature>
<gene>
    <name evidence="7" type="ORF">Thiowin_02750</name>
</gene>
<dbReference type="InterPro" id="IPR022791">
    <property type="entry name" value="L-PG_synthase/AglD"/>
</dbReference>
<accession>A0ABZ0SCD3</accession>
<dbReference type="EMBL" id="CP121472">
    <property type="protein sequence ID" value="WPL17711.1"/>
    <property type="molecule type" value="Genomic_DNA"/>
</dbReference>
<organism evidence="7 8">
    <name type="scientific">Thiorhodovibrio winogradskyi</name>
    <dbReference type="NCBI Taxonomy" id="77007"/>
    <lineage>
        <taxon>Bacteria</taxon>
        <taxon>Pseudomonadati</taxon>
        <taxon>Pseudomonadota</taxon>
        <taxon>Gammaproteobacteria</taxon>
        <taxon>Chromatiales</taxon>
        <taxon>Chromatiaceae</taxon>
        <taxon>Thiorhodovibrio</taxon>
    </lineage>
</organism>
<evidence type="ECO:0000313" key="7">
    <source>
        <dbReference type="EMBL" id="WPL17711.1"/>
    </source>
</evidence>
<keyword evidence="4 6" id="KW-1133">Transmembrane helix</keyword>
<dbReference type="Pfam" id="PF03706">
    <property type="entry name" value="LPG_synthase_TM"/>
    <property type="match status" value="1"/>
</dbReference>
<protein>
    <submittedName>
        <fullName evidence="7">Membrane protein</fullName>
    </submittedName>
</protein>
<dbReference type="PANTHER" id="PTHR40277">
    <property type="entry name" value="BLL5419 PROTEIN"/>
    <property type="match status" value="1"/>
</dbReference>
<evidence type="ECO:0000256" key="2">
    <source>
        <dbReference type="ARBA" id="ARBA00022475"/>
    </source>
</evidence>
<comment type="subcellular location">
    <subcellularLocation>
        <location evidence="1">Cell membrane</location>
        <topology evidence="1">Multi-pass membrane protein</topology>
    </subcellularLocation>
</comment>
<evidence type="ECO:0000256" key="4">
    <source>
        <dbReference type="ARBA" id="ARBA00022989"/>
    </source>
</evidence>
<sequence>MLRMFVPLIRRAIYWGLPPLILFLIYRRIDLEQLLELGRSANPGLIGLGVLMIIPLIFLGAMRWHQLARGYDCTRLSGSQSFRAYWFSLALGVFTPGSLGSDVYRIALGGRQTGRYLRGAFVIAVEKVAALLSCVMLITAIYPFLTFTSVSTELESIMRLAYLALLLGILTLLVLGFSLRSRIGVKFIRGIWSRITLLANRAVKAIPGPTADIDEMSADPRILFQALVSVRIAAPLILLSVTIHVIGAIQGQIFLQAQGYDLPFLVNLFIAPLNVLVLTLPITVGGVGVREGAFVLFYGAFGVPTDTALLISLYSFISVLFGHTIGGLIFLTERYFPITSDHPEK</sequence>